<reference evidence="2" key="1">
    <citation type="submission" date="2018-01" db="EMBL/GenBank/DDBJ databases">
        <title>An insight into the sialome of Amazonian anophelines.</title>
        <authorList>
            <person name="Ribeiro J.M."/>
            <person name="Scarpassa V."/>
            <person name="Calvo E."/>
        </authorList>
    </citation>
    <scope>NUCLEOTIDE SEQUENCE</scope>
    <source>
        <tissue evidence="2">Salivary glands</tissue>
    </source>
</reference>
<feature type="chain" id="PRO_5014895394" evidence="1">
    <location>
        <begin position="27"/>
        <end position="88"/>
    </location>
</feature>
<evidence type="ECO:0000313" key="2">
    <source>
        <dbReference type="EMBL" id="MBW33176.1"/>
    </source>
</evidence>
<keyword evidence="1" id="KW-0732">Signal</keyword>
<protein>
    <submittedName>
        <fullName evidence="2">Putative secreted peptide</fullName>
    </submittedName>
</protein>
<sequence>MLVGFPLITRSLIDLHLCWMLVCTSSWRSMQSVAVYRCTGRSRFFYTMQCNTIWADDSKIANWLLRAAMIMPPSPSLPGMCALADCIQ</sequence>
<feature type="signal peptide" evidence="1">
    <location>
        <begin position="1"/>
        <end position="26"/>
    </location>
</feature>
<evidence type="ECO:0000256" key="1">
    <source>
        <dbReference type="SAM" id="SignalP"/>
    </source>
</evidence>
<proteinExistence type="predicted"/>
<organism evidence="2">
    <name type="scientific">Anopheles braziliensis</name>
    <dbReference type="NCBI Taxonomy" id="58242"/>
    <lineage>
        <taxon>Eukaryota</taxon>
        <taxon>Metazoa</taxon>
        <taxon>Ecdysozoa</taxon>
        <taxon>Arthropoda</taxon>
        <taxon>Hexapoda</taxon>
        <taxon>Insecta</taxon>
        <taxon>Pterygota</taxon>
        <taxon>Neoptera</taxon>
        <taxon>Endopterygota</taxon>
        <taxon>Diptera</taxon>
        <taxon>Nematocera</taxon>
        <taxon>Culicoidea</taxon>
        <taxon>Culicidae</taxon>
        <taxon>Anophelinae</taxon>
        <taxon>Anopheles</taxon>
    </lineage>
</organism>
<name>A0A2M3ZX80_9DIPT</name>
<dbReference type="EMBL" id="GGFM01012425">
    <property type="protein sequence ID" value="MBW33176.1"/>
    <property type="molecule type" value="Transcribed_RNA"/>
</dbReference>
<accession>A0A2M3ZX80</accession>
<dbReference type="AlphaFoldDB" id="A0A2M3ZX80"/>